<proteinExistence type="predicted"/>
<dbReference type="PANTHER" id="PTHR33142:SF65">
    <property type="entry name" value="CYCLIN-DEPENDENT PROTEIN KINASE INHIBITOR SMR2-LIKE"/>
    <property type="match status" value="1"/>
</dbReference>
<accession>A0AAD1Z0N9</accession>
<dbReference type="GO" id="GO:0005634">
    <property type="term" value="C:nucleus"/>
    <property type="evidence" value="ECO:0007669"/>
    <property type="project" value="TreeGrafter"/>
</dbReference>
<evidence type="ECO:0000256" key="1">
    <source>
        <dbReference type="ARBA" id="ARBA00023013"/>
    </source>
</evidence>
<dbReference type="GO" id="GO:0004860">
    <property type="term" value="F:protein kinase inhibitor activity"/>
    <property type="evidence" value="ECO:0007669"/>
    <property type="project" value="UniProtKB-KW"/>
</dbReference>
<sequence>MKEKKSIFAFSSCSYKLGDLRMSNKNNLIKEDEKEIKNDNFSESQLENIEEDEGIERKKPEDEKVPKTLRLGESEVAEDDDGFKTPTSLDNKIPVMTQCPPAPKKIRSEPSLKRKASSPPRSLKFDVSMAEVESIFSAISEDLKFKKPRRDHGED</sequence>
<organism evidence="4 5">
    <name type="scientific">Fraxinus pennsylvanica</name>
    <dbReference type="NCBI Taxonomy" id="56036"/>
    <lineage>
        <taxon>Eukaryota</taxon>
        <taxon>Viridiplantae</taxon>
        <taxon>Streptophyta</taxon>
        <taxon>Embryophyta</taxon>
        <taxon>Tracheophyta</taxon>
        <taxon>Spermatophyta</taxon>
        <taxon>Magnoliopsida</taxon>
        <taxon>eudicotyledons</taxon>
        <taxon>Gunneridae</taxon>
        <taxon>Pentapetalae</taxon>
        <taxon>asterids</taxon>
        <taxon>lamiids</taxon>
        <taxon>Lamiales</taxon>
        <taxon>Oleaceae</taxon>
        <taxon>Oleeae</taxon>
        <taxon>Fraxinus</taxon>
    </lineage>
</organism>
<evidence type="ECO:0000313" key="5">
    <source>
        <dbReference type="Proteomes" id="UP000834106"/>
    </source>
</evidence>
<gene>
    <name evidence="4" type="ORF">FPE_LOCUS8184</name>
</gene>
<dbReference type="GO" id="GO:0032875">
    <property type="term" value="P:regulation of DNA endoreduplication"/>
    <property type="evidence" value="ECO:0007669"/>
    <property type="project" value="InterPro"/>
</dbReference>
<feature type="region of interest" description="Disordered" evidence="3">
    <location>
        <begin position="31"/>
        <end position="123"/>
    </location>
</feature>
<keyword evidence="2" id="KW-0131">Cell cycle</keyword>
<feature type="compositionally biased region" description="Basic and acidic residues" evidence="3">
    <location>
        <begin position="55"/>
        <end position="73"/>
    </location>
</feature>
<evidence type="ECO:0000313" key="4">
    <source>
        <dbReference type="EMBL" id="CAI9760754.1"/>
    </source>
</evidence>
<dbReference type="PANTHER" id="PTHR33142">
    <property type="entry name" value="CYCLIN-DEPENDENT PROTEIN KINASE INHIBITOR SMR13"/>
    <property type="match status" value="1"/>
</dbReference>
<name>A0AAD1Z0N9_9LAMI</name>
<protein>
    <recommendedName>
        <fullName evidence="6">Cyclin-dependent protein kinase inhibitor SMR3</fullName>
    </recommendedName>
</protein>
<dbReference type="AlphaFoldDB" id="A0AAD1Z0N9"/>
<evidence type="ECO:0000256" key="3">
    <source>
        <dbReference type="SAM" id="MobiDB-lite"/>
    </source>
</evidence>
<reference evidence="4" key="1">
    <citation type="submission" date="2023-05" db="EMBL/GenBank/DDBJ databases">
        <authorList>
            <person name="Huff M."/>
        </authorList>
    </citation>
    <scope>NUCLEOTIDE SEQUENCE</scope>
</reference>
<dbReference type="Proteomes" id="UP000834106">
    <property type="component" value="Chromosome 5"/>
</dbReference>
<evidence type="ECO:0008006" key="6">
    <source>
        <dbReference type="Google" id="ProtNLM"/>
    </source>
</evidence>
<dbReference type="InterPro" id="IPR040389">
    <property type="entry name" value="SMR"/>
</dbReference>
<keyword evidence="5" id="KW-1185">Reference proteome</keyword>
<feature type="compositionally biased region" description="Basic and acidic residues" evidence="3">
    <location>
        <begin position="31"/>
        <end position="40"/>
    </location>
</feature>
<keyword evidence="1" id="KW-0649">Protein kinase inhibitor</keyword>
<dbReference type="EMBL" id="OU503040">
    <property type="protein sequence ID" value="CAI9760754.1"/>
    <property type="molecule type" value="Genomic_DNA"/>
</dbReference>
<evidence type="ECO:0000256" key="2">
    <source>
        <dbReference type="ARBA" id="ARBA00023306"/>
    </source>
</evidence>